<dbReference type="Proteomes" id="UP000243579">
    <property type="component" value="Unassembled WGS sequence"/>
</dbReference>
<feature type="compositionally biased region" description="Basic and acidic residues" evidence="1">
    <location>
        <begin position="689"/>
        <end position="700"/>
    </location>
</feature>
<feature type="region of interest" description="Disordered" evidence="1">
    <location>
        <begin position="350"/>
        <end position="444"/>
    </location>
</feature>
<feature type="region of interest" description="Disordered" evidence="1">
    <location>
        <begin position="229"/>
        <end position="266"/>
    </location>
</feature>
<dbReference type="OrthoDB" id="58467at2759"/>
<feature type="compositionally biased region" description="Low complexity" evidence="1">
    <location>
        <begin position="413"/>
        <end position="431"/>
    </location>
</feature>
<evidence type="ECO:0000256" key="1">
    <source>
        <dbReference type="SAM" id="MobiDB-lite"/>
    </source>
</evidence>
<feature type="region of interest" description="Disordered" evidence="1">
    <location>
        <begin position="689"/>
        <end position="710"/>
    </location>
</feature>
<dbReference type="STRING" id="1202772.A0A1V9ZM41"/>
<protein>
    <submittedName>
        <fullName evidence="2">Uncharacterized protein</fullName>
    </submittedName>
</protein>
<sequence length="903" mass="100788">MMNMGAAVPAESYRFVHTECSVPSIFRTEYVRTFGTRSQGSVMTADERYSFRCFPHCCGAHRETTFCGSSITVEGGSAHVVYGRFEEVDDSAKGDAKIVPGTVVPVSDIVPHEKNSANPFGMWMHGVKAGSSGYTYEINQQKQSWHYGWVSSRFNSETLHHFKVYFFEKVSPDHFVCCATLPSPAFSISSSRKTRKKTTKVKAKAEAPCVMPVATTFTPAPPPTIKIERLEPPPEPPQHQMQPMHQSHPHGNSLHHQATRQQLQAPPSYIGPPANSLVSFLEDRFPPYGSQTPYGMDAYVMERSAHPLMPYDAYEYQRPFPAHQAPSSPVPSSAPSSAFSFSSFLNKMDSKSSQASEHHTDTSRMEIETVCPRNPSRLLSLTDLAGPASKRMRPDEPEGNGRRDTPHPPSSPVPSSTFSFSSFMRPPQGTTPAPPSPAPSSSALSLTSILKPAPSSPVPSTGAFSFSSFRPQQAPPSPVPSTVPSCAFTFFSDIIGGDDKCPAKNRATRYDYFQRALILSEIHLLIASVVSCDANDLDFQEAKAPLRNFYIFTEECATLPVAKCALVNGATLESYEETLTFCVNLVRHSFRTGLIGRFQSFLHSKAHCIFKPELLDQAYIDFIKFCENEIETYVFPRKNMQCEAFLDYLKKTLPQEVVALLQSESDDGVEPAGYFELVTQLRQAYQFKKTEEHNESTRGDDDTDSDGAVDATSITGRWRRKVPLPGTYTPGASSNNPSWVYRVLGLKMMTTWNFIETPTELQIAFEESLIPMRTPYLLTGDPMFLSFSPVGLSSNYAYGGLVRSAMSGYKAWRNEDNHIVVSWYSWRRESMGQSCVRRRVIKSFYRTPLDPDTLDCHTKIEVATQPEANLGELSVTERINYPGEWQCLHDEMTQFVRITTPRQ</sequence>
<feature type="compositionally biased region" description="Basic and acidic residues" evidence="1">
    <location>
        <begin position="392"/>
        <end position="406"/>
    </location>
</feature>
<keyword evidence="3" id="KW-1185">Reference proteome</keyword>
<dbReference type="AlphaFoldDB" id="A0A1V9ZM41"/>
<feature type="compositionally biased region" description="Polar residues" evidence="1">
    <location>
        <begin position="254"/>
        <end position="265"/>
    </location>
</feature>
<organism evidence="2 3">
    <name type="scientific">Achlya hypogyna</name>
    <name type="common">Oomycete</name>
    <name type="synonym">Protoachlya hypogyna</name>
    <dbReference type="NCBI Taxonomy" id="1202772"/>
    <lineage>
        <taxon>Eukaryota</taxon>
        <taxon>Sar</taxon>
        <taxon>Stramenopiles</taxon>
        <taxon>Oomycota</taxon>
        <taxon>Saprolegniomycetes</taxon>
        <taxon>Saprolegniales</taxon>
        <taxon>Achlyaceae</taxon>
        <taxon>Achlya</taxon>
    </lineage>
</organism>
<feature type="compositionally biased region" description="Basic and acidic residues" evidence="1">
    <location>
        <begin position="356"/>
        <end position="367"/>
    </location>
</feature>
<comment type="caution">
    <text evidence="2">The sequence shown here is derived from an EMBL/GenBank/DDBJ whole genome shotgun (WGS) entry which is preliminary data.</text>
</comment>
<name>A0A1V9ZM41_ACHHY</name>
<reference evidence="2 3" key="1">
    <citation type="journal article" date="2014" name="Genome Biol. Evol.">
        <title>The secreted proteins of Achlya hypogyna and Thraustotheca clavata identify the ancestral oomycete secretome and reveal gene acquisitions by horizontal gene transfer.</title>
        <authorList>
            <person name="Misner I."/>
            <person name="Blouin N."/>
            <person name="Leonard G."/>
            <person name="Richards T.A."/>
            <person name="Lane C.E."/>
        </authorList>
    </citation>
    <scope>NUCLEOTIDE SEQUENCE [LARGE SCALE GENOMIC DNA]</scope>
    <source>
        <strain evidence="2 3">ATCC 48635</strain>
    </source>
</reference>
<dbReference type="EMBL" id="JNBR01000075">
    <property type="protein sequence ID" value="OQR99055.1"/>
    <property type="molecule type" value="Genomic_DNA"/>
</dbReference>
<gene>
    <name evidence="2" type="ORF">ACHHYP_07451</name>
</gene>
<accession>A0A1V9ZM41</accession>
<evidence type="ECO:0000313" key="3">
    <source>
        <dbReference type="Proteomes" id="UP000243579"/>
    </source>
</evidence>
<evidence type="ECO:0000313" key="2">
    <source>
        <dbReference type="EMBL" id="OQR99055.1"/>
    </source>
</evidence>
<proteinExistence type="predicted"/>
<feature type="compositionally biased region" description="Low complexity" evidence="1">
    <location>
        <begin position="238"/>
        <end position="250"/>
    </location>
</feature>